<evidence type="ECO:0000256" key="2">
    <source>
        <dbReference type="SAM" id="Phobius"/>
    </source>
</evidence>
<name>A0A1C6UHS3_9ACTN</name>
<organism evidence="3 4">
    <name type="scientific">Micromonospora yangpuensis</name>
    <dbReference type="NCBI Taxonomy" id="683228"/>
    <lineage>
        <taxon>Bacteria</taxon>
        <taxon>Bacillati</taxon>
        <taxon>Actinomycetota</taxon>
        <taxon>Actinomycetes</taxon>
        <taxon>Micromonosporales</taxon>
        <taxon>Micromonosporaceae</taxon>
        <taxon>Micromonospora</taxon>
    </lineage>
</organism>
<evidence type="ECO:0008006" key="5">
    <source>
        <dbReference type="Google" id="ProtNLM"/>
    </source>
</evidence>
<reference evidence="4" key="1">
    <citation type="submission" date="2016-06" db="EMBL/GenBank/DDBJ databases">
        <authorList>
            <person name="Varghese N."/>
            <person name="Submissions Spin"/>
        </authorList>
    </citation>
    <scope>NUCLEOTIDE SEQUENCE [LARGE SCALE GENOMIC DNA]</scope>
    <source>
        <strain evidence="4">DSM 45577</strain>
    </source>
</reference>
<dbReference type="Proteomes" id="UP000198937">
    <property type="component" value="Unassembled WGS sequence"/>
</dbReference>
<keyword evidence="2" id="KW-0472">Membrane</keyword>
<gene>
    <name evidence="3" type="ORF">GA0070617_2389</name>
</gene>
<feature type="region of interest" description="Disordered" evidence="1">
    <location>
        <begin position="1"/>
        <end position="29"/>
    </location>
</feature>
<sequence length="97" mass="10104">MVNTSGVVPPGDGGPGQADRDGAVAATAGREDRMRGWLPLTLGLLAVVVGALWTVQGLGYVGGSIMSDQLIWAVIGPVLTVVGLVVLRWAMRARRRP</sequence>
<dbReference type="EMBL" id="FMIA01000002">
    <property type="protein sequence ID" value="SCL53521.1"/>
    <property type="molecule type" value="Genomic_DNA"/>
</dbReference>
<feature type="compositionally biased region" description="Low complexity" evidence="1">
    <location>
        <begin position="1"/>
        <end position="10"/>
    </location>
</feature>
<keyword evidence="2" id="KW-0812">Transmembrane</keyword>
<dbReference type="AlphaFoldDB" id="A0A1C6UHS3"/>
<evidence type="ECO:0000313" key="3">
    <source>
        <dbReference type="EMBL" id="SCL53521.1"/>
    </source>
</evidence>
<proteinExistence type="predicted"/>
<evidence type="ECO:0000256" key="1">
    <source>
        <dbReference type="SAM" id="MobiDB-lite"/>
    </source>
</evidence>
<dbReference type="STRING" id="683228.GA0070617_2389"/>
<accession>A0A1C6UHS3</accession>
<feature type="transmembrane region" description="Helical" evidence="2">
    <location>
        <begin position="70"/>
        <end position="91"/>
    </location>
</feature>
<evidence type="ECO:0000313" key="4">
    <source>
        <dbReference type="Proteomes" id="UP000198937"/>
    </source>
</evidence>
<keyword evidence="2" id="KW-1133">Transmembrane helix</keyword>
<feature type="transmembrane region" description="Helical" evidence="2">
    <location>
        <begin position="37"/>
        <end position="58"/>
    </location>
</feature>
<protein>
    <recommendedName>
        <fullName evidence="5">Integral membrane protein</fullName>
    </recommendedName>
</protein>
<keyword evidence="4" id="KW-1185">Reference proteome</keyword>